<dbReference type="SUPFAM" id="SSF50475">
    <property type="entry name" value="FMN-binding split barrel"/>
    <property type="match status" value="1"/>
</dbReference>
<evidence type="ECO:0000313" key="6">
    <source>
        <dbReference type="Proteomes" id="UP000254764"/>
    </source>
</evidence>
<dbReference type="GO" id="GO:0010181">
    <property type="term" value="F:FMN binding"/>
    <property type="evidence" value="ECO:0007669"/>
    <property type="project" value="InterPro"/>
</dbReference>
<evidence type="ECO:0000313" key="5">
    <source>
        <dbReference type="EMBL" id="SSC65630.1"/>
    </source>
</evidence>
<dbReference type="PANTHER" id="PTHR43567">
    <property type="entry name" value="FLAVOREDOXIN-RELATED-RELATED"/>
    <property type="match status" value="1"/>
</dbReference>
<dbReference type="Proteomes" id="UP000254764">
    <property type="component" value="Unassembled WGS sequence"/>
</dbReference>
<evidence type="ECO:0000256" key="1">
    <source>
        <dbReference type="ARBA" id="ARBA00001917"/>
    </source>
</evidence>
<dbReference type="Pfam" id="PF01613">
    <property type="entry name" value="Flavin_Reduct"/>
    <property type="match status" value="1"/>
</dbReference>
<protein>
    <recommendedName>
        <fullName evidence="4">Flavin reductase like domain-containing protein</fullName>
    </recommendedName>
</protein>
<dbReference type="InterPro" id="IPR002563">
    <property type="entry name" value="Flavin_Rdtase-like_dom"/>
</dbReference>
<dbReference type="SMART" id="SM00903">
    <property type="entry name" value="Flavin_Reduct"/>
    <property type="match status" value="1"/>
</dbReference>
<name>A0A376AD92_9HYPH</name>
<dbReference type="GO" id="GO:0016646">
    <property type="term" value="F:oxidoreductase activity, acting on the CH-NH group of donors, NAD or NADP as acceptor"/>
    <property type="evidence" value="ECO:0007669"/>
    <property type="project" value="UniProtKB-ARBA"/>
</dbReference>
<dbReference type="PANTHER" id="PTHR43567:SF1">
    <property type="entry name" value="FLAVOREDOXIN"/>
    <property type="match status" value="1"/>
</dbReference>
<keyword evidence="2" id="KW-0285">Flavoprotein</keyword>
<keyword evidence="6" id="KW-1185">Reference proteome</keyword>
<accession>A0A376AD92</accession>
<evidence type="ECO:0000256" key="2">
    <source>
        <dbReference type="ARBA" id="ARBA00022630"/>
    </source>
</evidence>
<dbReference type="RefSeq" id="WP_115668685.1">
    <property type="nucleotide sequence ID" value="NZ_UEYP01000001.1"/>
</dbReference>
<dbReference type="STRING" id="1336235.GCA_000518785_01573"/>
<dbReference type="OrthoDB" id="9792436at2"/>
<dbReference type="InterPro" id="IPR012349">
    <property type="entry name" value="Split_barrel_FMN-bd"/>
</dbReference>
<reference evidence="6" key="1">
    <citation type="submission" date="2018-07" db="EMBL/GenBank/DDBJ databases">
        <authorList>
            <person name="Peiro R."/>
            <person name="Begona"/>
            <person name="Cbmso G."/>
            <person name="Lopez M."/>
            <person name="Gonzalez S."/>
        </authorList>
    </citation>
    <scope>NUCLEOTIDE SEQUENCE [LARGE SCALE GENOMIC DNA]</scope>
</reference>
<comment type="similarity">
    <text evidence="3">Belongs to the flavoredoxin family.</text>
</comment>
<proteinExistence type="inferred from homology"/>
<dbReference type="EMBL" id="UEYP01000001">
    <property type="protein sequence ID" value="SSC65630.1"/>
    <property type="molecule type" value="Genomic_DNA"/>
</dbReference>
<dbReference type="AlphaFoldDB" id="A0A376AD92"/>
<sequence>MKPLSLDKVYQLIEPGPVVLLTTAFGGKPNVMTMSWHMMMEFTPPRIGCIVSSADHSFTALSKTGECVIAIPSADLAEKVVAIGNCSGRDTDKFAEIGLTALPAEEVSAPLIGECFANLECRVVDRDFVERHNLFVLDVVRAWHDPKQVAPKTLHHKGYGTFSVDGEEITLASKMP</sequence>
<evidence type="ECO:0000259" key="4">
    <source>
        <dbReference type="SMART" id="SM00903"/>
    </source>
</evidence>
<comment type="cofactor">
    <cofactor evidence="1">
        <name>FMN</name>
        <dbReference type="ChEBI" id="CHEBI:58210"/>
    </cofactor>
</comment>
<dbReference type="InterPro" id="IPR052174">
    <property type="entry name" value="Flavoredoxin"/>
</dbReference>
<gene>
    <name evidence="5" type="ORF">RHIZ70_1338</name>
</gene>
<dbReference type="Gene3D" id="2.30.110.10">
    <property type="entry name" value="Electron Transport, Fmn-binding Protein, Chain A"/>
    <property type="match status" value="1"/>
</dbReference>
<organism evidence="5 6">
    <name type="scientific">Ciceribacter selenitireducens ATCC BAA-1503</name>
    <dbReference type="NCBI Taxonomy" id="1336235"/>
    <lineage>
        <taxon>Bacteria</taxon>
        <taxon>Pseudomonadati</taxon>
        <taxon>Pseudomonadota</taxon>
        <taxon>Alphaproteobacteria</taxon>
        <taxon>Hyphomicrobiales</taxon>
        <taxon>Rhizobiaceae</taxon>
        <taxon>Ciceribacter</taxon>
    </lineage>
</organism>
<feature type="domain" description="Flavin reductase like" evidence="4">
    <location>
        <begin position="12"/>
        <end position="161"/>
    </location>
</feature>
<evidence type="ECO:0000256" key="3">
    <source>
        <dbReference type="ARBA" id="ARBA00038054"/>
    </source>
</evidence>